<keyword evidence="4" id="KW-1185">Reference proteome</keyword>
<gene>
    <name evidence="3" type="ORF">X798_01984</name>
    <name evidence="2" type="ORF">X798_05543</name>
</gene>
<evidence type="ECO:0000313" key="2">
    <source>
        <dbReference type="EMBL" id="OZC07487.1"/>
    </source>
</evidence>
<evidence type="ECO:0000313" key="5">
    <source>
        <dbReference type="WBParaSite" id="OFLC_0001571301-mRNA-1"/>
    </source>
</evidence>
<evidence type="ECO:0000313" key="3">
    <source>
        <dbReference type="EMBL" id="OZC11158.1"/>
    </source>
</evidence>
<feature type="signal peptide" evidence="1">
    <location>
        <begin position="1"/>
        <end position="21"/>
    </location>
</feature>
<proteinExistence type="predicted"/>
<sequence>MQSSGCNFVMSALICVTDINALQLWGAAPNVAEIPLDLQTFGYQICDNRQRAKNVSVVTKLAGGVARVWTFEQQRSWYDVNMRVEEKVNDPTVEEY</sequence>
<dbReference type="AlphaFoldDB" id="A0A183I7I8"/>
<name>A0A183I7I8_9BILA</name>
<accession>A0A183I7I8</accession>
<organism evidence="5">
    <name type="scientific">Onchocerca flexuosa</name>
    <dbReference type="NCBI Taxonomy" id="387005"/>
    <lineage>
        <taxon>Eukaryota</taxon>
        <taxon>Metazoa</taxon>
        <taxon>Ecdysozoa</taxon>
        <taxon>Nematoda</taxon>
        <taxon>Chromadorea</taxon>
        <taxon>Rhabditida</taxon>
        <taxon>Spirurina</taxon>
        <taxon>Spiruromorpha</taxon>
        <taxon>Filarioidea</taxon>
        <taxon>Onchocercidae</taxon>
        <taxon>Onchocerca</taxon>
    </lineage>
</organism>
<dbReference type="WBParaSite" id="OFLC_0001571301-mRNA-1">
    <property type="protein sequence ID" value="OFLC_0001571301-mRNA-1"/>
    <property type="gene ID" value="OFLC_0001571301"/>
</dbReference>
<dbReference type="EMBL" id="KZ270031">
    <property type="protein sequence ID" value="OZC07487.1"/>
    <property type="molecule type" value="Genomic_DNA"/>
</dbReference>
<feature type="chain" id="PRO_5008150592" evidence="1">
    <location>
        <begin position="22"/>
        <end position="96"/>
    </location>
</feature>
<keyword evidence="1" id="KW-0732">Signal</keyword>
<dbReference type="EMBL" id="KZ269982">
    <property type="protein sequence ID" value="OZC11158.1"/>
    <property type="molecule type" value="Genomic_DNA"/>
</dbReference>
<evidence type="ECO:0000313" key="4">
    <source>
        <dbReference type="Proteomes" id="UP000242913"/>
    </source>
</evidence>
<reference evidence="5" key="2">
    <citation type="submission" date="2016-06" db="UniProtKB">
        <authorList>
            <consortium name="WormBaseParasite"/>
        </authorList>
    </citation>
    <scope>IDENTIFICATION</scope>
</reference>
<protein>
    <submittedName>
        <fullName evidence="5">DDE-1 domain-containing protein</fullName>
    </submittedName>
</protein>
<reference evidence="2 4" key="1">
    <citation type="submission" date="2015-12" db="EMBL/GenBank/DDBJ databases">
        <title>Draft genome of the nematode, Onchocerca flexuosa.</title>
        <authorList>
            <person name="Mitreva M."/>
        </authorList>
    </citation>
    <scope>NUCLEOTIDE SEQUENCE [LARGE SCALE GENOMIC DNA]</scope>
    <source>
        <strain evidence="2">Red Deer</strain>
    </source>
</reference>
<dbReference type="Proteomes" id="UP000242913">
    <property type="component" value="Unassembled WGS sequence"/>
</dbReference>
<evidence type="ECO:0000256" key="1">
    <source>
        <dbReference type="SAM" id="SignalP"/>
    </source>
</evidence>